<dbReference type="EMBL" id="CBXV010000008">
    <property type="protein sequence ID" value="CDM66933.1"/>
    <property type="molecule type" value="Genomic_DNA"/>
</dbReference>
<dbReference type="InterPro" id="IPR002372">
    <property type="entry name" value="PQQ_rpt_dom"/>
</dbReference>
<dbReference type="InterPro" id="IPR015943">
    <property type="entry name" value="WD40/YVTN_repeat-like_dom_sf"/>
</dbReference>
<feature type="domain" description="Pyrrolo-quinoline quinone repeat" evidence="1">
    <location>
        <begin position="58"/>
        <end position="146"/>
    </location>
</feature>
<dbReference type="SUPFAM" id="SSF50998">
    <property type="entry name" value="Quinoprotein alcohol dehydrogenase-like"/>
    <property type="match status" value="2"/>
</dbReference>
<dbReference type="STRING" id="454194.PYK22_02976"/>
<dbReference type="InterPro" id="IPR011047">
    <property type="entry name" value="Quinoprotein_ADH-like_sf"/>
</dbReference>
<dbReference type="Proteomes" id="UP000031518">
    <property type="component" value="Unassembled WGS sequence"/>
</dbReference>
<dbReference type="InterPro" id="IPR018391">
    <property type="entry name" value="PQQ_b-propeller_rpt"/>
</dbReference>
<accession>A0A0B6X079</accession>
<reference evidence="2 3" key="2">
    <citation type="submission" date="2015-01" db="EMBL/GenBank/DDBJ databases">
        <title>Complete genome sequence of Pyrinomonas methylaliphatogenes type strain K22T.</title>
        <authorList>
            <person name="Lee K.C.Y."/>
            <person name="Power J.F."/>
            <person name="Dunfield P.F."/>
            <person name="Morgan X.C."/>
            <person name="Huttenhower C."/>
            <person name="Stott M.B."/>
        </authorList>
    </citation>
    <scope>NUCLEOTIDE SEQUENCE [LARGE SCALE GENOMIC DNA]</scope>
    <source>
        <strain evidence="2 3">K22</strain>
    </source>
</reference>
<dbReference type="AlphaFoldDB" id="A0A0B6X079"/>
<feature type="domain" description="Pyrrolo-quinoline quinone repeat" evidence="1">
    <location>
        <begin position="341"/>
        <end position="465"/>
    </location>
</feature>
<evidence type="ECO:0000313" key="2">
    <source>
        <dbReference type="EMBL" id="CDM66933.1"/>
    </source>
</evidence>
<dbReference type="PANTHER" id="PTHR34512:SF30">
    <property type="entry name" value="OUTER MEMBRANE PROTEIN ASSEMBLY FACTOR BAMB"/>
    <property type="match status" value="1"/>
</dbReference>
<proteinExistence type="predicted"/>
<evidence type="ECO:0000313" key="3">
    <source>
        <dbReference type="Proteomes" id="UP000031518"/>
    </source>
</evidence>
<gene>
    <name evidence="2" type="ORF">PYK22_02976</name>
</gene>
<reference evidence="2 3" key="1">
    <citation type="submission" date="2013-12" db="EMBL/GenBank/DDBJ databases">
        <authorList>
            <person name="Stott M."/>
        </authorList>
    </citation>
    <scope>NUCLEOTIDE SEQUENCE [LARGE SCALE GENOMIC DNA]</scope>
    <source>
        <strain evidence="2 3">K22</strain>
    </source>
</reference>
<dbReference type="Gene3D" id="2.140.10.10">
    <property type="entry name" value="Quinoprotein alcohol dehydrogenase-like superfamily"/>
    <property type="match status" value="1"/>
</dbReference>
<protein>
    <submittedName>
        <fullName evidence="2">FOG: WD40-like repeat</fullName>
    </submittedName>
</protein>
<keyword evidence="3" id="KW-1185">Reference proteome</keyword>
<sequence>MRDRRKKLSLRKGYPLFKSMCGRWRSKALKRRGWRPLKSLLFCLPLCAALGVAAQSDWRTKLDGPVRFYQMTDWDVIVAATERSLYAIDAQTGETLWRRRARNLDERDVAPVPGTDLILLSYAEKDRARMEALDLLSGEAVWRSERLRGQVMQMAVDLNQRLLAVTVVRKTKERPREGFKQRPTVHLLDLQTGEERWRRELGSEIEMLPARWTENEETVYTLDNYRAPLFLDGRLYLFYDGVTAYDASTGKELLRERFRVNEEGLALTEADPVFDERLLYVSGRGRVRAISRTTGKVVWETKDLGTTPEIIVTDGVLFVRTGGTFARVRDGAAIARGPYGVSAIDKETGRTLWQYKGADRGITNIVLSDPATVVVADRDDLIALDAATGKRLAKVPHGIEDAAFALLNERGHVLVGGKNEIAAFDPRSGQAIWRARYTPPGRGLLRTVAAIAARAVSFYFRYGALFSFAYRGAQFARAASALRWSGLHARADLTDLTSLVTDAARERASSRLALFGRAANLRGGGSRTIFERAGDADLQDRLLDRLDPTRQFDRLANFLRRRERLVALRVGWIYFYTQMRERGLVGVNINTGRAERFVVMSKVDPRFIVNEADGSIIIADDDKLIAKSYALL</sequence>
<dbReference type="Pfam" id="PF13360">
    <property type="entry name" value="PQQ_2"/>
    <property type="match status" value="2"/>
</dbReference>
<organism evidence="2 3">
    <name type="scientific">Pyrinomonas methylaliphatogenes</name>
    <dbReference type="NCBI Taxonomy" id="454194"/>
    <lineage>
        <taxon>Bacteria</taxon>
        <taxon>Pseudomonadati</taxon>
        <taxon>Acidobacteriota</taxon>
        <taxon>Blastocatellia</taxon>
        <taxon>Blastocatellales</taxon>
        <taxon>Pyrinomonadaceae</taxon>
        <taxon>Pyrinomonas</taxon>
    </lineage>
</organism>
<dbReference type="Gene3D" id="2.130.10.10">
    <property type="entry name" value="YVTN repeat-like/Quinoprotein amine dehydrogenase"/>
    <property type="match status" value="2"/>
</dbReference>
<dbReference type="PANTHER" id="PTHR34512">
    <property type="entry name" value="CELL SURFACE PROTEIN"/>
    <property type="match status" value="1"/>
</dbReference>
<evidence type="ECO:0000259" key="1">
    <source>
        <dbReference type="Pfam" id="PF13360"/>
    </source>
</evidence>
<name>A0A0B6X079_9BACT</name>
<dbReference type="SMART" id="SM00564">
    <property type="entry name" value="PQQ"/>
    <property type="match status" value="7"/>
</dbReference>